<accession>A0ACC2PDZ0</accession>
<dbReference type="Proteomes" id="UP001239111">
    <property type="component" value="Chromosome 1"/>
</dbReference>
<dbReference type="EMBL" id="CM056741">
    <property type="protein sequence ID" value="KAJ8681775.1"/>
    <property type="molecule type" value="Genomic_DNA"/>
</dbReference>
<organism evidence="1 2">
    <name type="scientific">Eretmocerus hayati</name>
    <dbReference type="NCBI Taxonomy" id="131215"/>
    <lineage>
        <taxon>Eukaryota</taxon>
        <taxon>Metazoa</taxon>
        <taxon>Ecdysozoa</taxon>
        <taxon>Arthropoda</taxon>
        <taxon>Hexapoda</taxon>
        <taxon>Insecta</taxon>
        <taxon>Pterygota</taxon>
        <taxon>Neoptera</taxon>
        <taxon>Endopterygota</taxon>
        <taxon>Hymenoptera</taxon>
        <taxon>Apocrita</taxon>
        <taxon>Proctotrupomorpha</taxon>
        <taxon>Chalcidoidea</taxon>
        <taxon>Aphelinidae</taxon>
        <taxon>Aphelininae</taxon>
        <taxon>Eretmocerus</taxon>
    </lineage>
</organism>
<proteinExistence type="predicted"/>
<comment type="caution">
    <text evidence="1">The sequence shown here is derived from an EMBL/GenBank/DDBJ whole genome shotgun (WGS) entry which is preliminary data.</text>
</comment>
<sequence>MTTTTMLPSGRARLFNDAETGLYHSMRGHGDYPTSNGLSNGLTNGNGTNNGHHGSKCFCCPYGYHIDLDFVRYCENWQAAASDRIARGNEEKRRRRQHRKQCHSMEFLLGLPDDKENKPVPIPATKPAPPKPPPKPNLDSIKSSKDWQDTLSNFEEALSQSYTGPSSSSVCSTPVSNNYFFSTSVTDTLPNGRTPHHQEPPHHQNYHQNHYQNHHRTISPQESSAAALVAHQQRQRQIEKQRWLEASPEPEQMLEEGMAREEHYSAEEEQDEEVVVVEEEPHHNHTRELAKRVEASVVEVIDGAYSADGSGNESSGSNGVTDGAAAAVVGGGGKPCLRNVREQMAAALERMRQLEQQVNEIPLLHVQMAVLREERRILLRQLAASNKLQHPQPIPAPTPVAPVQPAKRHASTSCATVTRDIGVSHQQTKTRESSTNTRSTSLGSYSLERLSVPPESRPEQRDKGSQCIDLQRSAVEKLRIAVGVQCEPESKPRLSNSFSQCDSPVRWPVGVQCVLPAKETRETGVQSESSELSTSFTNANSMVLQRPSVHRKNKEVQATDTQPAWSKLRLSTGVTAKPSVSDASTETSDASISLLALRRCQQLGYTRSIGVDCTGLVQFSTRGTDPDPKTTSSLTTTTTTTTTPSPKKQKTATRESATSPQRRLLVDAAVQSSPTSTQNAATTSGNYCDECKQISKSLSSEKNRARSVDRSAGGKPRTRIPVMSPSAMSAGTGDSTSNKGSHATTTLTRHPTTSNLIRQDTWSEGLDQLGKESEVAGKCNGDGKQTPDKRHQQEQQSGHNNLAKTQKLTVNNTSNNKENECKSVPSNVTKIEGNFKASDTIEPVIATSEVDSASIRTGTEFEDDDSSLLSCSMLLETPKVPGKRPPMQLSRELQAALKVLGDNLRKVSSGGTLPSKIKNASNMVQHEWFKVSSTAGADPLTVEFYLDQFEQHSSALLAHVVNLTDSSGNTAMHYAVSHANFDVVSILIDSKVCDVNRQNNAGYTPVMLAALAQLRNSTHASVVKRLFHIADVNVRARLHGQTALMLAVSHGRKDMSRLLLEAGAAVNLQDEDGSTALMCAAEHGHGDIVRLLLSQLDCDSSIVDVDGSSALKIALEAGHADIGVLLYAHQRASRASPMPPVGGAGLQLPRPAKRHRTNSSSSSVLSAPATSSRSTGLLPSMSAPASPVANPANRKFHSSSLSLVDSAKYSL</sequence>
<evidence type="ECO:0000313" key="1">
    <source>
        <dbReference type="EMBL" id="KAJ8681775.1"/>
    </source>
</evidence>
<name>A0ACC2PDZ0_9HYME</name>
<keyword evidence="2" id="KW-1185">Reference proteome</keyword>
<protein>
    <submittedName>
        <fullName evidence="1">Uncharacterized protein</fullName>
    </submittedName>
</protein>
<gene>
    <name evidence="1" type="ORF">QAD02_017567</name>
</gene>
<reference evidence="1" key="1">
    <citation type="submission" date="2023-04" db="EMBL/GenBank/DDBJ databases">
        <title>A chromosome-level genome assembly of the parasitoid wasp Eretmocerus hayati.</title>
        <authorList>
            <person name="Zhong Y."/>
            <person name="Liu S."/>
            <person name="Liu Y."/>
        </authorList>
    </citation>
    <scope>NUCLEOTIDE SEQUENCE</scope>
    <source>
        <strain evidence="1">ZJU_SS_LIU_2023</strain>
    </source>
</reference>
<evidence type="ECO:0000313" key="2">
    <source>
        <dbReference type="Proteomes" id="UP001239111"/>
    </source>
</evidence>